<dbReference type="VEuPathDB" id="TriTrypDB:LdBPK_151640.1"/>
<feature type="domain" description="Condensin complex subunit 1 C-terminal" evidence="8">
    <location>
        <begin position="1001"/>
        <end position="1166"/>
    </location>
</feature>
<evidence type="ECO:0000256" key="6">
    <source>
        <dbReference type="ARBA" id="ARBA00023306"/>
    </source>
</evidence>
<name>A0A504XJ93_LEIDO</name>
<evidence type="ECO:0000313" key="9">
    <source>
        <dbReference type="EMBL" id="TPP47658.1"/>
    </source>
</evidence>
<dbReference type="SUPFAM" id="SSF48371">
    <property type="entry name" value="ARM repeat"/>
    <property type="match status" value="1"/>
</dbReference>
<comment type="subcellular location">
    <subcellularLocation>
        <location evidence="1">Nucleus</location>
    </subcellularLocation>
</comment>
<dbReference type="GO" id="GO:0000796">
    <property type="term" value="C:condensin complex"/>
    <property type="evidence" value="ECO:0007669"/>
    <property type="project" value="TreeGrafter"/>
</dbReference>
<evidence type="ECO:0000256" key="3">
    <source>
        <dbReference type="ARBA" id="ARBA00022776"/>
    </source>
</evidence>
<dbReference type="GO" id="GO:0010032">
    <property type="term" value="P:meiotic chromosome condensation"/>
    <property type="evidence" value="ECO:0007669"/>
    <property type="project" value="TreeGrafter"/>
</dbReference>
<dbReference type="Proteomes" id="UP000318447">
    <property type="component" value="Unassembled WGS sequence"/>
</dbReference>
<protein>
    <submittedName>
        <fullName evidence="9">Non-SMC mitotic condensation complex subunit 1 family protein</fullName>
    </submittedName>
</protein>
<dbReference type="GO" id="GO:0007076">
    <property type="term" value="P:mitotic chromosome condensation"/>
    <property type="evidence" value="ECO:0007669"/>
    <property type="project" value="InterPro"/>
</dbReference>
<dbReference type="InterPro" id="IPR016024">
    <property type="entry name" value="ARM-type_fold"/>
</dbReference>
<dbReference type="Pfam" id="PF12717">
    <property type="entry name" value="Cnd1"/>
    <property type="match status" value="1"/>
</dbReference>
<dbReference type="PANTHER" id="PTHR14222">
    <property type="entry name" value="CONDENSIN"/>
    <property type="match status" value="1"/>
</dbReference>
<sequence length="1280" mass="143243">MSGVLEFFIPNHIADLEDAKKIGADCYHVEGVCEFDVPERQQLDDLTRLFDALHHEKSPTALFTKQDLFFPLYSYVRAIREKSGQSTVVTRVARHKICHEVGERLKKLLQVAVAFLKKQRPGSAQNGALEVCLRSTLKMYAFLACNVLLSVAPPDDDESPSGLSQQQSHRKRSRRDIDGSFGDDGSGVDMDGRELVLTALVELCSPDVMQLWPECHLEDSTLNLVLKMCLHMVTLKQNIGGDAQSVGGALALLFARASNCILSKKSVANSTELVTPLVELSLKSESASVFLSKLVSDIEQSETSVGFGDELLRAIFETMSRAALYEAANDSAAAKNVACFFGEVAKQSVTVVVKMADLVIPALQSENYDIRKAVVTCIAEMVLQRYTGHARNANDDAVRNSYLKELLFRVMDVNAFVRNHVLHTWERLVESRAVPKRYHLAVMAALVGRLEDRNYLVRDAAMTVISSVLRKNWFGNVLNSALVKSKLEEALRDGIVCFGDTSAMEKEIENTRAQFQPAMEVLGDPLDVNEEEAPRAVEVEGAYVSREEDAVMSDKQTVVINRIVFYQNTLCFVELIKQALQYACVLLDSKTERDVIESIKLIVVCSEYRVQGGERAFLKVLVMVFEGEIKIQFAVRDAFAEVVFNAFNRVAASSGTRVAASAQKLISLLRCASEGEVSAVDRIFGLMKANPALARHLSAQFVEAMWSIAEGSIDADATDGDRRIAMRIYSLLSKYVWKDLRARKDSIVAFLCSDSHKDNVLLSYVFAALQSEALDPQFRPIPADEDVRRHPVLRHVVNHLCRRTEGMASWMILAEAGVNVIHTLCEVPVTVYNYILEYYGSCENLETQPNRKAQCLFLLGHTALKQLVAVEAAEKAQLKALEDPTKGVAEVSPKVRDQTDSMHKELGLGSHELRRHEIQELAQKRKQAIISPGSVWSRFADMIVATCRKKSSVYADKPFERVCAVLALCQYMIVNEGFCSEHLSLLFAIVADKRESWVTKVNVVIALGDLVCVHPNLLGPYLSVPTTGFFKLLVDEDVRVRAVTIQVCSHLVLGEMLRIRDHLYTIVKLVADPDETIANNAVTFVQNLAMKEKEKIGNLIPPLATQLSNAMPFDKFQLAMRTLLERVEGDKPTDSLIDRLCQRFESFSERSKKKLAVARNIAFCLSELNYTTERTIKRLTSESCYQQYRHWLRCADVYEYFKLIATKAKKQGRGGPERRDRAAVEEWEARMQMDSCAEADGEEKTSVAVAQEAPLAAWMLQREFQVVVLQLCRSTEKKRP</sequence>
<keyword evidence="6" id="KW-0131">Cell cycle</keyword>
<dbReference type="AlphaFoldDB" id="A0A504XJ93"/>
<keyword evidence="3" id="KW-0498">Mitosis</keyword>
<evidence type="ECO:0000259" key="8">
    <source>
        <dbReference type="Pfam" id="PF12717"/>
    </source>
</evidence>
<evidence type="ECO:0000256" key="5">
    <source>
        <dbReference type="ARBA" id="ARBA00023242"/>
    </source>
</evidence>
<dbReference type="VEuPathDB" id="TriTrypDB:LdCL_150021700"/>
<dbReference type="GO" id="GO:0005634">
    <property type="term" value="C:nucleus"/>
    <property type="evidence" value="ECO:0007669"/>
    <property type="project" value="UniProtKB-SubCell"/>
</dbReference>
<dbReference type="GO" id="GO:0042393">
    <property type="term" value="F:histone binding"/>
    <property type="evidence" value="ECO:0007669"/>
    <property type="project" value="TreeGrafter"/>
</dbReference>
<dbReference type="InterPro" id="IPR026971">
    <property type="entry name" value="CND1/NCAPD3"/>
</dbReference>
<dbReference type="VEuPathDB" id="TriTrypDB:LDHU3_15.1970"/>
<reference evidence="10" key="1">
    <citation type="submission" date="2019-02" db="EMBL/GenBank/DDBJ databases">
        <title>FDA dAtabase for Regulatory Grade micrObial Sequences (FDA-ARGOS): Supporting development and validation of Infectious Disease Dx tests.</title>
        <authorList>
            <person name="Duncan R."/>
            <person name="Fisher C."/>
            <person name="Tallon L."/>
            <person name="Sadzewicz L."/>
            <person name="Sengamalay N."/>
            <person name="Ott S."/>
            <person name="Godinez A."/>
            <person name="Nagaraj S."/>
            <person name="Vavikolanu K."/>
            <person name="Nadendla S."/>
            <person name="Aluvathingal J."/>
            <person name="Sichtig H."/>
        </authorList>
    </citation>
    <scope>NUCLEOTIDE SEQUENCE [LARGE SCALE GENOMIC DNA]</scope>
    <source>
        <strain evidence="10">FDAARGOS_361</strain>
    </source>
</reference>
<evidence type="ECO:0000256" key="2">
    <source>
        <dbReference type="ARBA" id="ARBA00022618"/>
    </source>
</evidence>
<dbReference type="Gene3D" id="1.25.10.10">
    <property type="entry name" value="Leucine-rich Repeat Variant"/>
    <property type="match status" value="2"/>
</dbReference>
<feature type="region of interest" description="Disordered" evidence="7">
    <location>
        <begin position="155"/>
        <end position="187"/>
    </location>
</feature>
<evidence type="ECO:0000256" key="1">
    <source>
        <dbReference type="ARBA" id="ARBA00004123"/>
    </source>
</evidence>
<keyword evidence="5" id="KW-0539">Nucleus</keyword>
<keyword evidence="4" id="KW-0226">DNA condensation</keyword>
<dbReference type="GO" id="GO:0000779">
    <property type="term" value="C:condensed chromosome, centromeric region"/>
    <property type="evidence" value="ECO:0007669"/>
    <property type="project" value="TreeGrafter"/>
</dbReference>
<evidence type="ECO:0000313" key="10">
    <source>
        <dbReference type="Proteomes" id="UP000318447"/>
    </source>
</evidence>
<accession>A0A504XJ93</accession>
<organism evidence="9 10">
    <name type="scientific">Leishmania donovani</name>
    <dbReference type="NCBI Taxonomy" id="5661"/>
    <lineage>
        <taxon>Eukaryota</taxon>
        <taxon>Discoba</taxon>
        <taxon>Euglenozoa</taxon>
        <taxon>Kinetoplastea</taxon>
        <taxon>Metakinetoplastina</taxon>
        <taxon>Trypanosomatida</taxon>
        <taxon>Trypanosomatidae</taxon>
        <taxon>Leishmaniinae</taxon>
        <taxon>Leishmania</taxon>
    </lineage>
</organism>
<dbReference type="EMBL" id="RHLC01000033">
    <property type="protein sequence ID" value="TPP47658.1"/>
    <property type="molecule type" value="Genomic_DNA"/>
</dbReference>
<evidence type="ECO:0000256" key="7">
    <source>
        <dbReference type="SAM" id="MobiDB-lite"/>
    </source>
</evidence>
<comment type="caution">
    <text evidence="9">The sequence shown here is derived from an EMBL/GenBank/DDBJ whole genome shotgun (WGS) entry which is preliminary data.</text>
</comment>
<dbReference type="GO" id="GO:0051301">
    <property type="term" value="P:cell division"/>
    <property type="evidence" value="ECO:0007669"/>
    <property type="project" value="UniProtKB-KW"/>
</dbReference>
<evidence type="ECO:0000256" key="4">
    <source>
        <dbReference type="ARBA" id="ARBA00023067"/>
    </source>
</evidence>
<dbReference type="PANTHER" id="PTHR14222:SF2">
    <property type="entry name" value="CONDENSIN COMPLEX SUBUNIT 1"/>
    <property type="match status" value="1"/>
</dbReference>
<gene>
    <name evidence="9" type="ORF">CGC21_1200</name>
</gene>
<dbReference type="InterPro" id="IPR011989">
    <property type="entry name" value="ARM-like"/>
</dbReference>
<proteinExistence type="predicted"/>
<keyword evidence="2" id="KW-0132">Cell division</keyword>
<dbReference type="InterPro" id="IPR032682">
    <property type="entry name" value="Cnd1_C"/>
</dbReference>